<keyword evidence="3" id="KW-0547">Nucleotide-binding</keyword>
<gene>
    <name evidence="8" type="ORF">S01H4_32567</name>
</gene>
<sequence length="164" mass="18608">MVFSADKKRKVLCHVVEPSYGIDRPFYCALEHSYVSGEKRKYLQLKKDLAPIEVGVFPLLNRDRMPEKAREVYESLRSRGFMAEYDDAGSIGRRYARADEVGTPYCVTIDHQTLEDGTATIRDRDTTDQIRVSIEELPCILRSLSRDEVPFSEAGASTKKPGKS</sequence>
<dbReference type="FunFam" id="3.40.50.800:FF:000002">
    <property type="entry name" value="Glycine--tRNA ligase"/>
    <property type="match status" value="1"/>
</dbReference>
<evidence type="ECO:0000256" key="4">
    <source>
        <dbReference type="ARBA" id="ARBA00022840"/>
    </source>
</evidence>
<name>X0ZZ32_9ZZZZ</name>
<dbReference type="InterPro" id="IPR027031">
    <property type="entry name" value="Gly-tRNA_synthase/POLG2"/>
</dbReference>
<dbReference type="Pfam" id="PF03129">
    <property type="entry name" value="HGTP_anticodon"/>
    <property type="match status" value="1"/>
</dbReference>
<dbReference type="EMBL" id="BART01017043">
    <property type="protein sequence ID" value="GAG74824.1"/>
    <property type="molecule type" value="Genomic_DNA"/>
</dbReference>
<dbReference type="GO" id="GO:0005737">
    <property type="term" value="C:cytoplasm"/>
    <property type="evidence" value="ECO:0007669"/>
    <property type="project" value="TreeGrafter"/>
</dbReference>
<dbReference type="SUPFAM" id="SSF52954">
    <property type="entry name" value="Class II aaRS ABD-related"/>
    <property type="match status" value="1"/>
</dbReference>
<evidence type="ECO:0000256" key="2">
    <source>
        <dbReference type="ARBA" id="ARBA00022598"/>
    </source>
</evidence>
<dbReference type="PRINTS" id="PR01043">
    <property type="entry name" value="TRNASYNTHGLY"/>
</dbReference>
<keyword evidence="1" id="KW-0963">Cytoplasm</keyword>
<evidence type="ECO:0000256" key="5">
    <source>
        <dbReference type="ARBA" id="ARBA00022917"/>
    </source>
</evidence>
<evidence type="ECO:0000256" key="6">
    <source>
        <dbReference type="ARBA" id="ARBA00023146"/>
    </source>
</evidence>
<dbReference type="Gene3D" id="3.30.930.10">
    <property type="entry name" value="Bira Bifunctional Protein, Domain 2"/>
    <property type="match status" value="1"/>
</dbReference>
<evidence type="ECO:0000256" key="1">
    <source>
        <dbReference type="ARBA" id="ARBA00022490"/>
    </source>
</evidence>
<dbReference type="GO" id="GO:0004820">
    <property type="term" value="F:glycine-tRNA ligase activity"/>
    <property type="evidence" value="ECO:0007669"/>
    <property type="project" value="TreeGrafter"/>
</dbReference>
<comment type="caution">
    <text evidence="8">The sequence shown here is derived from an EMBL/GenBank/DDBJ whole genome shotgun (WGS) entry which is preliminary data.</text>
</comment>
<keyword evidence="6" id="KW-0030">Aminoacyl-tRNA synthetase</keyword>
<protein>
    <recommendedName>
        <fullName evidence="7">Anticodon-binding domain-containing protein</fullName>
    </recommendedName>
</protein>
<dbReference type="Gene3D" id="3.40.50.800">
    <property type="entry name" value="Anticodon-binding domain"/>
    <property type="match status" value="1"/>
</dbReference>
<dbReference type="InterPro" id="IPR004154">
    <property type="entry name" value="Anticodon-bd"/>
</dbReference>
<dbReference type="CDD" id="cd00858">
    <property type="entry name" value="GlyRS_anticodon"/>
    <property type="match status" value="1"/>
</dbReference>
<dbReference type="InterPro" id="IPR036621">
    <property type="entry name" value="Anticodon-bd_dom_sf"/>
</dbReference>
<evidence type="ECO:0000313" key="8">
    <source>
        <dbReference type="EMBL" id="GAG74824.1"/>
    </source>
</evidence>
<dbReference type="GO" id="GO:0044281">
    <property type="term" value="P:small molecule metabolic process"/>
    <property type="evidence" value="ECO:0007669"/>
    <property type="project" value="UniProtKB-ARBA"/>
</dbReference>
<keyword evidence="4" id="KW-0067">ATP-binding</keyword>
<proteinExistence type="predicted"/>
<evidence type="ECO:0000259" key="7">
    <source>
        <dbReference type="Pfam" id="PF03129"/>
    </source>
</evidence>
<dbReference type="PANTHER" id="PTHR10745">
    <property type="entry name" value="GLYCYL-TRNA SYNTHETASE/DNA POLYMERASE SUBUNIT GAMMA-2"/>
    <property type="match status" value="1"/>
</dbReference>
<organism evidence="8">
    <name type="scientific">marine sediment metagenome</name>
    <dbReference type="NCBI Taxonomy" id="412755"/>
    <lineage>
        <taxon>unclassified sequences</taxon>
        <taxon>metagenomes</taxon>
        <taxon>ecological metagenomes</taxon>
    </lineage>
</organism>
<dbReference type="AlphaFoldDB" id="X0ZZ32"/>
<reference evidence="8" key="1">
    <citation type="journal article" date="2014" name="Front. Microbiol.">
        <title>High frequency of phylogenetically diverse reductive dehalogenase-homologous genes in deep subseafloor sedimentary metagenomes.</title>
        <authorList>
            <person name="Kawai M."/>
            <person name="Futagami T."/>
            <person name="Toyoda A."/>
            <person name="Takaki Y."/>
            <person name="Nishi S."/>
            <person name="Hori S."/>
            <person name="Arai W."/>
            <person name="Tsubouchi T."/>
            <person name="Morono Y."/>
            <person name="Uchiyama I."/>
            <person name="Ito T."/>
            <person name="Fujiyama A."/>
            <person name="Inagaki F."/>
            <person name="Takami H."/>
        </authorList>
    </citation>
    <scope>NUCLEOTIDE SEQUENCE</scope>
    <source>
        <strain evidence="8">Expedition CK06-06</strain>
    </source>
</reference>
<accession>X0ZZ32</accession>
<dbReference type="InterPro" id="IPR045864">
    <property type="entry name" value="aa-tRNA-synth_II/BPL/LPL"/>
</dbReference>
<dbReference type="PANTHER" id="PTHR10745:SF0">
    <property type="entry name" value="GLYCINE--TRNA LIGASE"/>
    <property type="match status" value="1"/>
</dbReference>
<keyword evidence="5" id="KW-0648">Protein biosynthesis</keyword>
<keyword evidence="2" id="KW-0436">Ligase</keyword>
<dbReference type="GO" id="GO:0005524">
    <property type="term" value="F:ATP binding"/>
    <property type="evidence" value="ECO:0007669"/>
    <property type="project" value="UniProtKB-KW"/>
</dbReference>
<feature type="domain" description="Anticodon-binding" evidence="7">
    <location>
        <begin position="54"/>
        <end position="142"/>
    </location>
</feature>
<dbReference type="GO" id="GO:0006426">
    <property type="term" value="P:glycyl-tRNA aminoacylation"/>
    <property type="evidence" value="ECO:0007669"/>
    <property type="project" value="TreeGrafter"/>
</dbReference>
<evidence type="ECO:0000256" key="3">
    <source>
        <dbReference type="ARBA" id="ARBA00022741"/>
    </source>
</evidence>